<comment type="caution">
    <text evidence="1">The sequence shown here is derived from an EMBL/GenBank/DDBJ whole genome shotgun (WGS) entry which is preliminary data.</text>
</comment>
<evidence type="ECO:0000313" key="2">
    <source>
        <dbReference type="Proteomes" id="UP000234275"/>
    </source>
</evidence>
<reference evidence="1 2" key="1">
    <citation type="submission" date="2016-12" db="EMBL/GenBank/DDBJ databases">
        <title>The genomes of Aspergillus section Nigri reveals drivers in fungal speciation.</title>
        <authorList>
            <consortium name="DOE Joint Genome Institute"/>
            <person name="Vesth T.C."/>
            <person name="Nybo J."/>
            <person name="Theobald S."/>
            <person name="Brandl J."/>
            <person name="Frisvad J.C."/>
            <person name="Nielsen K.F."/>
            <person name="Lyhne E.K."/>
            <person name="Kogle M.E."/>
            <person name="Kuo A."/>
            <person name="Riley R."/>
            <person name="Clum A."/>
            <person name="Nolan M."/>
            <person name="Lipzen A."/>
            <person name="Salamov A."/>
            <person name="Henrissat B."/>
            <person name="Wiebenga A."/>
            <person name="De Vries R.P."/>
            <person name="Grigoriev I.V."/>
            <person name="Mortensen U.H."/>
            <person name="Andersen M.R."/>
            <person name="Baker S.E."/>
        </authorList>
    </citation>
    <scope>NUCLEOTIDE SEQUENCE [LARGE SCALE GENOMIC DNA]</scope>
    <source>
        <strain evidence="1 2">IBT 23096</strain>
    </source>
</reference>
<dbReference type="EMBL" id="MSFO01000003">
    <property type="protein sequence ID" value="PLB50975.1"/>
    <property type="molecule type" value="Genomic_DNA"/>
</dbReference>
<sequence>MNDGRSLLATALLQRLPTLLHSLLQPFMRHTDPFHMLLHAIHIVFQRGARHIIICGQGASFLTLRAGTRSLRRLIPQPARRLSPKNISPRDPSLHASSRRLTGFVGSDPRLRLGAIRLRFAQDLGDGVVCERSHHGRAFVSDNLLGRGRTDGLSHVLIIRIATLFDIHPLRDLRNKGLHHRNRS</sequence>
<accession>A0A2I2GDK1</accession>
<gene>
    <name evidence="1" type="ORF">P170DRAFT_157470</name>
</gene>
<organism evidence="1 2">
    <name type="scientific">Aspergillus steynii IBT 23096</name>
    <dbReference type="NCBI Taxonomy" id="1392250"/>
    <lineage>
        <taxon>Eukaryota</taxon>
        <taxon>Fungi</taxon>
        <taxon>Dikarya</taxon>
        <taxon>Ascomycota</taxon>
        <taxon>Pezizomycotina</taxon>
        <taxon>Eurotiomycetes</taxon>
        <taxon>Eurotiomycetidae</taxon>
        <taxon>Eurotiales</taxon>
        <taxon>Aspergillaceae</taxon>
        <taxon>Aspergillus</taxon>
        <taxon>Aspergillus subgen. Circumdati</taxon>
    </lineage>
</organism>
<dbReference type="AlphaFoldDB" id="A0A2I2GDK1"/>
<name>A0A2I2GDK1_9EURO</name>
<dbReference type="VEuPathDB" id="FungiDB:P170DRAFT_157470"/>
<dbReference type="GeneID" id="36550246"/>
<dbReference type="Proteomes" id="UP000234275">
    <property type="component" value="Unassembled WGS sequence"/>
</dbReference>
<keyword evidence="2" id="KW-1185">Reference proteome</keyword>
<dbReference type="RefSeq" id="XP_024706277.1">
    <property type="nucleotide sequence ID" value="XM_024842549.1"/>
</dbReference>
<protein>
    <submittedName>
        <fullName evidence="1">Uncharacterized protein</fullName>
    </submittedName>
</protein>
<evidence type="ECO:0000313" key="1">
    <source>
        <dbReference type="EMBL" id="PLB50975.1"/>
    </source>
</evidence>
<proteinExistence type="predicted"/>